<dbReference type="Proteomes" id="UP000735302">
    <property type="component" value="Unassembled WGS sequence"/>
</dbReference>
<comment type="caution">
    <text evidence="3">The sequence shown here is derived from an EMBL/GenBank/DDBJ whole genome shotgun (WGS) entry which is preliminary data.</text>
</comment>
<reference evidence="3 4" key="1">
    <citation type="journal article" date="2021" name="Elife">
        <title>Chloroplast acquisition without the gene transfer in kleptoplastic sea slugs, Plakobranchus ocellatus.</title>
        <authorList>
            <person name="Maeda T."/>
            <person name="Takahashi S."/>
            <person name="Yoshida T."/>
            <person name="Shimamura S."/>
            <person name="Takaki Y."/>
            <person name="Nagai Y."/>
            <person name="Toyoda A."/>
            <person name="Suzuki Y."/>
            <person name="Arimoto A."/>
            <person name="Ishii H."/>
            <person name="Satoh N."/>
            <person name="Nishiyama T."/>
            <person name="Hasebe M."/>
            <person name="Maruyama T."/>
            <person name="Minagawa J."/>
            <person name="Obokata J."/>
            <person name="Shigenobu S."/>
        </authorList>
    </citation>
    <scope>NUCLEOTIDE SEQUENCE [LARGE SCALE GENOMIC DNA]</scope>
</reference>
<organism evidence="3 4">
    <name type="scientific">Plakobranchus ocellatus</name>
    <dbReference type="NCBI Taxonomy" id="259542"/>
    <lineage>
        <taxon>Eukaryota</taxon>
        <taxon>Metazoa</taxon>
        <taxon>Spiralia</taxon>
        <taxon>Lophotrochozoa</taxon>
        <taxon>Mollusca</taxon>
        <taxon>Gastropoda</taxon>
        <taxon>Heterobranchia</taxon>
        <taxon>Euthyneura</taxon>
        <taxon>Panpulmonata</taxon>
        <taxon>Sacoglossa</taxon>
        <taxon>Placobranchoidea</taxon>
        <taxon>Plakobranchidae</taxon>
        <taxon>Plakobranchus</taxon>
    </lineage>
</organism>
<gene>
    <name evidence="3" type="ORF">PoB_001802900</name>
</gene>
<name>A0AAV3ZC74_9GAST</name>
<accession>A0AAV3ZC74</accession>
<proteinExistence type="predicted"/>
<keyword evidence="2" id="KW-0732">Signal</keyword>
<feature type="signal peptide" evidence="2">
    <location>
        <begin position="1"/>
        <end position="28"/>
    </location>
</feature>
<evidence type="ECO:0008006" key="5">
    <source>
        <dbReference type="Google" id="ProtNLM"/>
    </source>
</evidence>
<sequence>MAMARIGVRNLLLYVLDVARVVMSNVTAALPRDGGRSTLSAPPKEKKAQKDSPVLSPQRAAETERLAKRRVKKSIRQEAPRETLYRFAPLAMEAKETISSI</sequence>
<evidence type="ECO:0000313" key="3">
    <source>
        <dbReference type="EMBL" id="GFN91523.1"/>
    </source>
</evidence>
<feature type="chain" id="PRO_5043360335" description="Secreted protein" evidence="2">
    <location>
        <begin position="29"/>
        <end position="101"/>
    </location>
</feature>
<evidence type="ECO:0000256" key="1">
    <source>
        <dbReference type="SAM" id="MobiDB-lite"/>
    </source>
</evidence>
<dbReference type="EMBL" id="BLXT01002152">
    <property type="protein sequence ID" value="GFN91523.1"/>
    <property type="molecule type" value="Genomic_DNA"/>
</dbReference>
<protein>
    <recommendedName>
        <fullName evidence="5">Secreted protein</fullName>
    </recommendedName>
</protein>
<evidence type="ECO:0000256" key="2">
    <source>
        <dbReference type="SAM" id="SignalP"/>
    </source>
</evidence>
<feature type="region of interest" description="Disordered" evidence="1">
    <location>
        <begin position="31"/>
        <end position="75"/>
    </location>
</feature>
<keyword evidence="4" id="KW-1185">Reference proteome</keyword>
<evidence type="ECO:0000313" key="4">
    <source>
        <dbReference type="Proteomes" id="UP000735302"/>
    </source>
</evidence>
<dbReference type="AlphaFoldDB" id="A0AAV3ZC74"/>